<feature type="region of interest" description="Disordered" evidence="2">
    <location>
        <begin position="47"/>
        <end position="70"/>
    </location>
</feature>
<dbReference type="InterPro" id="IPR017853">
    <property type="entry name" value="GH"/>
</dbReference>
<dbReference type="Gene3D" id="2.60.120.430">
    <property type="entry name" value="Galactose-binding lectin"/>
    <property type="match status" value="1"/>
</dbReference>
<sequence>MRAYKTNTARKLRYTALIAGAVTLAACSNMSFKDPASWIGLSDAEASSPAETAAPQPAPAPAPAAVPASTSTASVAEASFPTSTVVHPEIWPSNPPPPKNAAIEAEVSRLLAQMTLEEKIGQMLQPDIRNVTPDDVTRYHLGSVLNGGSAGPYGNLRAPAPDWLRAADEYYDASMRTRLRIPVMWGIDAVHGHGHIIGATIFPHNIGLGAMRDPDLVRRLGEIAAQEIRVTGQDWTFAPTIAVIRDDRWGRSYEGFGEEPRLVSANAVAMVEGLQGKPGSADYLKNGHVLASIKHFIGDGATDDGVNAGNMTYSEPAVRDLFGAPYLAAIKAGAKNVMVSYSGWRGLKMHGQKGLVSDVLVGRLGFDGFVISDYHGIADVPGCTRSNCPQAVNAGIDMIMTADDWKALYGNLINQASSGQIPMARIDEAVRRILRVKFESGLMTAGRPSQRAYAGHYELLGSAEHRAVARQAVRESAVLLKNDGGLLPLSPRSHVLVAGDGAQNMSKQTGGWTITWQGTETTRADFPHGTTVYEGIKANVEAAGGTADYSLDGAFRERPDVAIVVFGEDAYAEGKGDISTLEYQPGTKRDLKLLQRLQSQGIPVVAVFLSGRPLYVTPEINASNAFVAAFWPGTEGEGVADLLFSHADGSVAYDFRGRLSFSWPRSPDQYANNVGTEPYFPLFPFGYGLTYGAPQNIGPLAVAVPARQAAAMQPAAAVLPAGTTDHGVLLDNGAPASGWNLYVGGERVVTRASSKATQAGLTASRSSSGVDVTWSTRVPVSFHISGAPADFSGEADRGLGLAMTLRVDRAPESNVVLAMGCGPLCGGKLDFTDTLRGLAGRGYTTLNVPLACLRGAGADLSSVPTGFALTATKGLDVSIQSVKISRDGEALSCAQVPPVTAAAAMTGPGHAASADPGAPKSKYAHGSKKKKKTGVTSSKKSAVHSDRKSSRKRHH</sequence>
<dbReference type="InterPro" id="IPR051915">
    <property type="entry name" value="Cellulose_Degrad_GH3"/>
</dbReference>
<feature type="chain" id="PRO_5046375155" evidence="4">
    <location>
        <begin position="22"/>
        <end position="955"/>
    </location>
</feature>
<comment type="caution">
    <text evidence="8">The sequence shown here is derived from an EMBL/GenBank/DDBJ whole genome shotgun (WGS) entry which is preliminary data.</text>
</comment>
<dbReference type="RefSeq" id="WP_166933715.1">
    <property type="nucleotide sequence ID" value="NZ_BAAADD010000003.1"/>
</dbReference>
<keyword evidence="3" id="KW-1133">Transmembrane helix</keyword>
<dbReference type="PRINTS" id="PR00133">
    <property type="entry name" value="GLHYDRLASE3"/>
</dbReference>
<feature type="transmembrane region" description="Helical" evidence="3">
    <location>
        <begin position="12"/>
        <end position="32"/>
    </location>
</feature>
<dbReference type="SUPFAM" id="SSF52279">
    <property type="entry name" value="Beta-D-glucan exohydrolase, C-terminal domain"/>
    <property type="match status" value="1"/>
</dbReference>
<keyword evidence="3" id="KW-0472">Membrane</keyword>
<keyword evidence="3" id="KW-0812">Transmembrane</keyword>
<dbReference type="PANTHER" id="PTHR30620">
    <property type="entry name" value="PERIPLASMIC BETA-GLUCOSIDASE-RELATED"/>
    <property type="match status" value="1"/>
</dbReference>
<dbReference type="InterPro" id="IPR001764">
    <property type="entry name" value="Glyco_hydro_3_N"/>
</dbReference>
<feature type="compositionally biased region" description="Basic residues" evidence="2">
    <location>
        <begin position="922"/>
        <end position="933"/>
    </location>
</feature>
<feature type="signal peptide" evidence="4">
    <location>
        <begin position="1"/>
        <end position="21"/>
    </location>
</feature>
<dbReference type="Proteomes" id="UP001499951">
    <property type="component" value="Unassembled WGS sequence"/>
</dbReference>
<dbReference type="Pfam" id="PF01915">
    <property type="entry name" value="Glyco_hydro_3_C"/>
    <property type="match status" value="1"/>
</dbReference>
<accession>A0ABN1EF02</accession>
<feature type="domain" description="Glycoside hydrolase family 3 C-terminal" evidence="6">
    <location>
        <begin position="478"/>
        <end position="691"/>
    </location>
</feature>
<dbReference type="Gene3D" id="3.40.50.1700">
    <property type="entry name" value="Glycoside hydrolase family 3 C-terminal domain"/>
    <property type="match status" value="1"/>
</dbReference>
<evidence type="ECO:0000259" key="6">
    <source>
        <dbReference type="Pfam" id="PF01915"/>
    </source>
</evidence>
<dbReference type="EMBL" id="BAAADD010000003">
    <property type="protein sequence ID" value="GAA0564750.1"/>
    <property type="molecule type" value="Genomic_DNA"/>
</dbReference>
<dbReference type="InterPro" id="IPR036881">
    <property type="entry name" value="Glyco_hydro_3_C_sf"/>
</dbReference>
<evidence type="ECO:0000256" key="3">
    <source>
        <dbReference type="SAM" id="Phobius"/>
    </source>
</evidence>
<feature type="region of interest" description="Disordered" evidence="2">
    <location>
        <begin position="906"/>
        <end position="955"/>
    </location>
</feature>
<organism evidence="8 9">
    <name type="scientific">Rhizomicrobium electricum</name>
    <dbReference type="NCBI Taxonomy" id="480070"/>
    <lineage>
        <taxon>Bacteria</taxon>
        <taxon>Pseudomonadati</taxon>
        <taxon>Pseudomonadota</taxon>
        <taxon>Alphaproteobacteria</taxon>
        <taxon>Micropepsales</taxon>
        <taxon>Micropepsaceae</taxon>
        <taxon>Rhizomicrobium</taxon>
    </lineage>
</organism>
<dbReference type="Gene3D" id="3.20.20.300">
    <property type="entry name" value="Glycoside hydrolase, family 3, N-terminal domain"/>
    <property type="match status" value="1"/>
</dbReference>
<evidence type="ECO:0000313" key="9">
    <source>
        <dbReference type="Proteomes" id="UP001499951"/>
    </source>
</evidence>
<evidence type="ECO:0000313" key="8">
    <source>
        <dbReference type="EMBL" id="GAA0564750.1"/>
    </source>
</evidence>
<dbReference type="Pfam" id="PF18559">
    <property type="entry name" value="Exop_C"/>
    <property type="match status" value="1"/>
</dbReference>
<evidence type="ECO:0000259" key="7">
    <source>
        <dbReference type="Pfam" id="PF18559"/>
    </source>
</evidence>
<name>A0ABN1EF02_9PROT</name>
<dbReference type="Pfam" id="PF00933">
    <property type="entry name" value="Glyco_hydro_3"/>
    <property type="match status" value="1"/>
</dbReference>
<dbReference type="SUPFAM" id="SSF51445">
    <property type="entry name" value="(Trans)glycosidases"/>
    <property type="match status" value="1"/>
</dbReference>
<evidence type="ECO:0000256" key="2">
    <source>
        <dbReference type="SAM" id="MobiDB-lite"/>
    </source>
</evidence>
<feature type="domain" description="Glycoside hydrolase family 3 N-terminal" evidence="5">
    <location>
        <begin position="115"/>
        <end position="436"/>
    </location>
</feature>
<keyword evidence="1" id="KW-0378">Hydrolase</keyword>
<protein>
    <submittedName>
        <fullName evidence="8">Exo 1,3/1,4-beta-D-glucan glucohydrolase</fullName>
    </submittedName>
</protein>
<proteinExistence type="predicted"/>
<dbReference type="PROSITE" id="PS51257">
    <property type="entry name" value="PROKAR_LIPOPROTEIN"/>
    <property type="match status" value="1"/>
</dbReference>
<gene>
    <name evidence="8" type="ORF">GCM10008942_11390</name>
</gene>
<dbReference type="PANTHER" id="PTHR30620:SF77">
    <property type="entry name" value="LYSOSOMAL BETA GLUCOSIDASE-LIKE"/>
    <property type="match status" value="1"/>
</dbReference>
<feature type="domain" description="ExoP galactose-binding-like" evidence="7">
    <location>
        <begin position="769"/>
        <end position="884"/>
    </location>
</feature>
<evidence type="ECO:0000259" key="5">
    <source>
        <dbReference type="Pfam" id="PF00933"/>
    </source>
</evidence>
<dbReference type="InterPro" id="IPR002772">
    <property type="entry name" value="Glyco_hydro_3_C"/>
</dbReference>
<evidence type="ECO:0000256" key="1">
    <source>
        <dbReference type="ARBA" id="ARBA00022801"/>
    </source>
</evidence>
<reference evidence="8 9" key="1">
    <citation type="journal article" date="2019" name="Int. J. Syst. Evol. Microbiol.">
        <title>The Global Catalogue of Microorganisms (GCM) 10K type strain sequencing project: providing services to taxonomists for standard genome sequencing and annotation.</title>
        <authorList>
            <consortium name="The Broad Institute Genomics Platform"/>
            <consortium name="The Broad Institute Genome Sequencing Center for Infectious Disease"/>
            <person name="Wu L."/>
            <person name="Ma J."/>
        </authorList>
    </citation>
    <scope>NUCLEOTIDE SEQUENCE [LARGE SCALE GENOMIC DNA]</scope>
    <source>
        <strain evidence="8 9">JCM 15089</strain>
    </source>
</reference>
<keyword evidence="9" id="KW-1185">Reference proteome</keyword>
<dbReference type="InterPro" id="IPR041443">
    <property type="entry name" value="Exop_C"/>
</dbReference>
<keyword evidence="4" id="KW-0732">Signal</keyword>
<evidence type="ECO:0000256" key="4">
    <source>
        <dbReference type="SAM" id="SignalP"/>
    </source>
</evidence>
<dbReference type="InterPro" id="IPR036962">
    <property type="entry name" value="Glyco_hydro_3_N_sf"/>
</dbReference>